<dbReference type="Gramene" id="CDY44431">
    <property type="protein sequence ID" value="CDY44431"/>
    <property type="gene ID" value="GSBRNA2T00080122001"/>
</dbReference>
<evidence type="ECO:0000256" key="1">
    <source>
        <dbReference type="SAM" id="Phobius"/>
    </source>
</evidence>
<reference evidence="2 3" key="1">
    <citation type="journal article" date="2014" name="Science">
        <title>Plant genetics. Early allopolyploid evolution in the post-Neolithic Brassica napus oilseed genome.</title>
        <authorList>
            <person name="Chalhoub B."/>
            <person name="Denoeud F."/>
            <person name="Liu S."/>
            <person name="Parkin I.A."/>
            <person name="Tang H."/>
            <person name="Wang X."/>
            <person name="Chiquet J."/>
            <person name="Belcram H."/>
            <person name="Tong C."/>
            <person name="Samans B."/>
            <person name="Correa M."/>
            <person name="Da Silva C."/>
            <person name="Just J."/>
            <person name="Falentin C."/>
            <person name="Koh C.S."/>
            <person name="Le Clainche I."/>
            <person name="Bernard M."/>
            <person name="Bento P."/>
            <person name="Noel B."/>
            <person name="Labadie K."/>
            <person name="Alberti A."/>
            <person name="Charles M."/>
            <person name="Arnaud D."/>
            <person name="Guo H."/>
            <person name="Daviaud C."/>
            <person name="Alamery S."/>
            <person name="Jabbari K."/>
            <person name="Zhao M."/>
            <person name="Edger P.P."/>
            <person name="Chelaifa H."/>
            <person name="Tack D."/>
            <person name="Lassalle G."/>
            <person name="Mestiri I."/>
            <person name="Schnel N."/>
            <person name="Le Paslier M.C."/>
            <person name="Fan G."/>
            <person name="Renault V."/>
            <person name="Bayer P.E."/>
            <person name="Golicz A.A."/>
            <person name="Manoli S."/>
            <person name="Lee T.H."/>
            <person name="Thi V.H."/>
            <person name="Chalabi S."/>
            <person name="Hu Q."/>
            <person name="Fan C."/>
            <person name="Tollenaere R."/>
            <person name="Lu Y."/>
            <person name="Battail C."/>
            <person name="Shen J."/>
            <person name="Sidebottom C.H."/>
            <person name="Wang X."/>
            <person name="Canaguier A."/>
            <person name="Chauveau A."/>
            <person name="Berard A."/>
            <person name="Deniot G."/>
            <person name="Guan M."/>
            <person name="Liu Z."/>
            <person name="Sun F."/>
            <person name="Lim Y.P."/>
            <person name="Lyons E."/>
            <person name="Town C.D."/>
            <person name="Bancroft I."/>
            <person name="Wang X."/>
            <person name="Meng J."/>
            <person name="Ma J."/>
            <person name="Pires J.C."/>
            <person name="King G.J."/>
            <person name="Brunel D."/>
            <person name="Delourme R."/>
            <person name="Renard M."/>
            <person name="Aury J.M."/>
            <person name="Adams K.L."/>
            <person name="Batley J."/>
            <person name="Snowdon R.J."/>
            <person name="Tost J."/>
            <person name="Edwards D."/>
            <person name="Zhou Y."/>
            <person name="Hua W."/>
            <person name="Sharpe A.G."/>
            <person name="Paterson A.H."/>
            <person name="Guan C."/>
            <person name="Wincker P."/>
        </authorList>
    </citation>
    <scope>NUCLEOTIDE SEQUENCE [LARGE SCALE GENOMIC DNA]</scope>
    <source>
        <strain evidence="3">cv. Darmor-bzh</strain>
    </source>
</reference>
<dbReference type="EMBL" id="LK032589">
    <property type="protein sequence ID" value="CDY44431.1"/>
    <property type="molecule type" value="Genomic_DNA"/>
</dbReference>
<keyword evidence="1" id="KW-1133">Transmembrane helix</keyword>
<evidence type="ECO:0000313" key="2">
    <source>
        <dbReference type="EMBL" id="CDY44431.1"/>
    </source>
</evidence>
<feature type="transmembrane region" description="Helical" evidence="1">
    <location>
        <begin position="20"/>
        <end position="39"/>
    </location>
</feature>
<dbReference type="Proteomes" id="UP000028999">
    <property type="component" value="Unassembled WGS sequence"/>
</dbReference>
<dbReference type="PaxDb" id="3708-A0A078I3J9"/>
<keyword evidence="3" id="KW-1185">Reference proteome</keyword>
<keyword evidence="1" id="KW-0812">Transmembrane</keyword>
<proteinExistence type="predicted"/>
<protein>
    <submittedName>
        <fullName evidence="2">BnaC07g24690D protein</fullName>
    </submittedName>
</protein>
<evidence type="ECO:0000313" key="3">
    <source>
        <dbReference type="Proteomes" id="UP000028999"/>
    </source>
</evidence>
<organism evidence="2 3">
    <name type="scientific">Brassica napus</name>
    <name type="common">Rape</name>
    <dbReference type="NCBI Taxonomy" id="3708"/>
    <lineage>
        <taxon>Eukaryota</taxon>
        <taxon>Viridiplantae</taxon>
        <taxon>Streptophyta</taxon>
        <taxon>Embryophyta</taxon>
        <taxon>Tracheophyta</taxon>
        <taxon>Spermatophyta</taxon>
        <taxon>Magnoliopsida</taxon>
        <taxon>eudicotyledons</taxon>
        <taxon>Gunneridae</taxon>
        <taxon>Pentapetalae</taxon>
        <taxon>rosids</taxon>
        <taxon>malvids</taxon>
        <taxon>Brassicales</taxon>
        <taxon>Brassicaceae</taxon>
        <taxon>Brassiceae</taxon>
        <taxon>Brassica</taxon>
    </lineage>
</organism>
<accession>A0A078I3J9</accession>
<sequence>MHLLFYGSLERESRSRVRRVSVRVVAGALCFFVGVSVSWRENAIVGVEAPPPPVLVAERRKFL</sequence>
<name>A0A078I3J9_BRANA</name>
<gene>
    <name evidence="2" type="primary">BnaC07g24690D</name>
    <name evidence="2" type="ORF">GSBRNA2T00080122001</name>
</gene>
<dbReference type="AlphaFoldDB" id="A0A078I3J9"/>
<keyword evidence="1" id="KW-0472">Membrane</keyword>